<dbReference type="PANTHER" id="PTHR43169:SF2">
    <property type="entry name" value="NAD_GMP SYNTHASE DOMAIN-CONTAINING PROTEIN"/>
    <property type="match status" value="1"/>
</dbReference>
<name>A0A4P7ULW6_DESDE</name>
<dbReference type="AlphaFoldDB" id="A0A4P7ULW6"/>
<dbReference type="InterPro" id="IPR014729">
    <property type="entry name" value="Rossmann-like_a/b/a_fold"/>
</dbReference>
<dbReference type="OrthoDB" id="9776919at2"/>
<gene>
    <name evidence="1" type="ORF">DDIC_13420</name>
</gene>
<protein>
    <submittedName>
        <fullName evidence="1">PP-loop family protein</fullName>
    </submittedName>
</protein>
<sequence length="285" mass="29974">MSHEFVSGADRVPAGLAVVLRQLPRVAVAYSGGLDSRFLCHAALLCGCDVLAVHVCGPHIPPQESAEAEAWAQQRGLALRLTRFDPLTLPEVENNSPRRCYGCKAGLVALLRSELAAMAQDGRVLCDGTNADDLQAYRPGLQALKEGRVRSPLAEAGLSKPAVREAARATGLDRPEQRARPCLLTRLAYGLRPDAAVLARLAAAEGALAALCGGQVGRDGASAGALGDFRLRLTPEPVLQAEKMPKNLEPEVQNILQSHGFWPCGIETGGGISGFYDAGGAGRNA</sequence>
<dbReference type="SUPFAM" id="SSF52402">
    <property type="entry name" value="Adenine nucleotide alpha hydrolases-like"/>
    <property type="match status" value="1"/>
</dbReference>
<evidence type="ECO:0000313" key="1">
    <source>
        <dbReference type="EMBL" id="QCC86857.1"/>
    </source>
</evidence>
<dbReference type="EMBL" id="CP036295">
    <property type="protein sequence ID" value="QCC86857.1"/>
    <property type="molecule type" value="Genomic_DNA"/>
</dbReference>
<accession>A0A4P7ULW6</accession>
<reference evidence="1 2" key="1">
    <citation type="submission" date="2019-02" db="EMBL/GenBank/DDBJ databases">
        <title>Complete Genome Sequence of Desulfovibrio desulfuricans IC1, a Sulfonate Utilizing Anaerobe.</title>
        <authorList>
            <person name="Day L.A."/>
            <person name="De Leon K.B."/>
            <person name="Wall J.D."/>
        </authorList>
    </citation>
    <scope>NUCLEOTIDE SEQUENCE [LARGE SCALE GENOMIC DNA]</scope>
    <source>
        <strain evidence="1 2">IC1</strain>
    </source>
</reference>
<evidence type="ECO:0000313" key="2">
    <source>
        <dbReference type="Proteomes" id="UP000297065"/>
    </source>
</evidence>
<dbReference type="Gene3D" id="3.40.50.620">
    <property type="entry name" value="HUPs"/>
    <property type="match status" value="1"/>
</dbReference>
<organism evidence="1 2">
    <name type="scientific">Desulfovibrio desulfuricans</name>
    <dbReference type="NCBI Taxonomy" id="876"/>
    <lineage>
        <taxon>Bacteria</taxon>
        <taxon>Pseudomonadati</taxon>
        <taxon>Thermodesulfobacteriota</taxon>
        <taxon>Desulfovibrionia</taxon>
        <taxon>Desulfovibrionales</taxon>
        <taxon>Desulfovibrionaceae</taxon>
        <taxon>Desulfovibrio</taxon>
    </lineage>
</organism>
<dbReference type="InterPro" id="IPR052188">
    <property type="entry name" value="Ni-pincer_cofactor_biosynth"/>
</dbReference>
<proteinExistence type="predicted"/>
<dbReference type="RefSeq" id="WP_136400902.1">
    <property type="nucleotide sequence ID" value="NZ_CP036295.1"/>
</dbReference>
<dbReference type="PANTHER" id="PTHR43169">
    <property type="entry name" value="EXSB FAMILY PROTEIN"/>
    <property type="match status" value="1"/>
</dbReference>
<dbReference type="Proteomes" id="UP000297065">
    <property type="component" value="Chromosome"/>
</dbReference>